<sequence length="96" mass="10508">MATNSFQKASGVLNPITHGFMSVLVYGMIFVSLMVAFNGPITFETLFMPAFFIYVVVRVSEYLTVKKMNRTPSWLAIGAFGIAVLTASGMTMLLLS</sequence>
<accession>A0ABS3DW98</accession>
<feature type="transmembrane region" description="Helical" evidence="1">
    <location>
        <begin position="41"/>
        <end position="60"/>
    </location>
</feature>
<evidence type="ECO:0000313" key="3">
    <source>
        <dbReference type="Proteomes" id="UP000663970"/>
    </source>
</evidence>
<dbReference type="RefSeq" id="WP_206933708.1">
    <property type="nucleotide sequence ID" value="NZ_JAEKJY010000003.1"/>
</dbReference>
<organism evidence="2 3">
    <name type="scientific">Halobacillus kuroshimensis</name>
    <dbReference type="NCBI Taxonomy" id="302481"/>
    <lineage>
        <taxon>Bacteria</taxon>
        <taxon>Bacillati</taxon>
        <taxon>Bacillota</taxon>
        <taxon>Bacilli</taxon>
        <taxon>Bacillales</taxon>
        <taxon>Bacillaceae</taxon>
        <taxon>Halobacillus</taxon>
    </lineage>
</organism>
<reference evidence="2 3" key="1">
    <citation type="submission" date="2020-12" db="EMBL/GenBank/DDBJ databases">
        <title>Oil enriched cultivation method for isolating marine PHA-producing bacteria.</title>
        <authorList>
            <person name="Zheng W."/>
            <person name="Yu S."/>
            <person name="Huang Y."/>
        </authorList>
    </citation>
    <scope>NUCLEOTIDE SEQUENCE [LARGE SCALE GENOMIC DNA]</scope>
    <source>
        <strain evidence="2 3">SY-2-6</strain>
    </source>
</reference>
<name>A0ABS3DW98_9BACI</name>
<keyword evidence="3" id="KW-1185">Reference proteome</keyword>
<gene>
    <name evidence="2" type="ORF">JF544_10065</name>
</gene>
<evidence type="ECO:0000256" key="1">
    <source>
        <dbReference type="SAM" id="Phobius"/>
    </source>
</evidence>
<feature type="transmembrane region" description="Helical" evidence="1">
    <location>
        <begin position="72"/>
        <end position="95"/>
    </location>
</feature>
<comment type="caution">
    <text evidence="2">The sequence shown here is derived from an EMBL/GenBank/DDBJ whole genome shotgun (WGS) entry which is preliminary data.</text>
</comment>
<dbReference type="EMBL" id="JAEKJY010000003">
    <property type="protein sequence ID" value="MBN8235593.1"/>
    <property type="molecule type" value="Genomic_DNA"/>
</dbReference>
<keyword evidence="1" id="KW-0812">Transmembrane</keyword>
<dbReference type="Proteomes" id="UP000663970">
    <property type="component" value="Unassembled WGS sequence"/>
</dbReference>
<feature type="transmembrane region" description="Helical" evidence="1">
    <location>
        <begin position="12"/>
        <end position="35"/>
    </location>
</feature>
<protein>
    <submittedName>
        <fullName evidence="2">Uncharacterized protein</fullName>
    </submittedName>
</protein>
<evidence type="ECO:0000313" key="2">
    <source>
        <dbReference type="EMBL" id="MBN8235593.1"/>
    </source>
</evidence>
<keyword evidence="1" id="KW-1133">Transmembrane helix</keyword>
<keyword evidence="1" id="KW-0472">Membrane</keyword>
<proteinExistence type="predicted"/>